<dbReference type="InterPro" id="IPR004919">
    <property type="entry name" value="GmrSD_N"/>
</dbReference>
<keyword evidence="3" id="KW-1185">Reference proteome</keyword>
<organism evidence="2 3">
    <name type="scientific">Stigmatella erecta</name>
    <dbReference type="NCBI Taxonomy" id="83460"/>
    <lineage>
        <taxon>Bacteria</taxon>
        <taxon>Pseudomonadati</taxon>
        <taxon>Myxococcota</taxon>
        <taxon>Myxococcia</taxon>
        <taxon>Myxococcales</taxon>
        <taxon>Cystobacterineae</taxon>
        <taxon>Archangiaceae</taxon>
        <taxon>Stigmatella</taxon>
    </lineage>
</organism>
<dbReference type="RefSeq" id="WP_093520347.1">
    <property type="nucleotide sequence ID" value="NZ_FOIJ01000006.1"/>
</dbReference>
<accession>A0A1I0IP11</accession>
<name>A0A1I0IP11_9BACT</name>
<dbReference type="PANTHER" id="PTHR39639:SF1">
    <property type="entry name" value="DUF262 DOMAIN-CONTAINING PROTEIN"/>
    <property type="match status" value="1"/>
</dbReference>
<proteinExistence type="predicted"/>
<evidence type="ECO:0000259" key="1">
    <source>
        <dbReference type="Pfam" id="PF03235"/>
    </source>
</evidence>
<dbReference type="AlphaFoldDB" id="A0A1I0IP11"/>
<feature type="domain" description="GmrSD restriction endonucleases N-terminal" evidence="1">
    <location>
        <begin position="27"/>
        <end position="171"/>
    </location>
</feature>
<evidence type="ECO:0000313" key="2">
    <source>
        <dbReference type="EMBL" id="SET98602.1"/>
    </source>
</evidence>
<reference evidence="3" key="1">
    <citation type="submission" date="2016-10" db="EMBL/GenBank/DDBJ databases">
        <authorList>
            <person name="Varghese N."/>
            <person name="Submissions S."/>
        </authorList>
    </citation>
    <scope>NUCLEOTIDE SEQUENCE [LARGE SCALE GENOMIC DNA]</scope>
    <source>
        <strain evidence="3">DSM 16858</strain>
    </source>
</reference>
<dbReference type="EMBL" id="FOIJ01000006">
    <property type="protein sequence ID" value="SET98602.1"/>
    <property type="molecule type" value="Genomic_DNA"/>
</dbReference>
<gene>
    <name evidence="2" type="ORF">SAMN05443639_106174</name>
</gene>
<dbReference type="Proteomes" id="UP000199181">
    <property type="component" value="Unassembled WGS sequence"/>
</dbReference>
<dbReference type="PANTHER" id="PTHR39639">
    <property type="entry name" value="CHROMOSOME 16, WHOLE GENOME SHOTGUN SEQUENCE"/>
    <property type="match status" value="1"/>
</dbReference>
<dbReference type="Pfam" id="PF03235">
    <property type="entry name" value="GmrSD_N"/>
    <property type="match status" value="1"/>
</dbReference>
<protein>
    <recommendedName>
        <fullName evidence="1">GmrSD restriction endonucleases N-terminal domain-containing protein</fullName>
    </recommendedName>
</protein>
<evidence type="ECO:0000313" key="3">
    <source>
        <dbReference type="Proteomes" id="UP000199181"/>
    </source>
</evidence>
<sequence>MSDFRLGTVPSSSILYVYSMRDTIWPAPAYQRTSDVWPPEKRQLLIDSIINGYDVPKLYFHEFFPAKDVDGKRYKYAIVDGKQRIQSIFEFIEGEFGLAQDTEYIHDPSVKIGGLKYKELAREYPDLKNRFDGFVLPIITIQTQDVELIEDMFSRLNEAVPLNAAEKRNAFGGPIPPIVRDHASLAFFKKKLPFNNARYRHFDLVTKFLYVQHRNALVDTKKAYLDEFVRSFRSDKKEETASLEKEAALLGQKSKVVVDAMNKVFVDGDLLLRSVGMVLLYYWLFREALSAGWANKLGRSALLDFEEERRVNRVKAEKDVTEAKYHLLEFDRLTQSPNDSVALRYRYAVLRHYVGPAKGRPQIPGEE</sequence>